<dbReference type="GO" id="GO:0015035">
    <property type="term" value="F:protein-disulfide reductase activity"/>
    <property type="evidence" value="ECO:0007669"/>
    <property type="project" value="UniProtKB-ARBA"/>
</dbReference>
<dbReference type="PANTHER" id="PTHR45663">
    <property type="entry name" value="GEO12009P1"/>
    <property type="match status" value="1"/>
</dbReference>
<dbReference type="Proteomes" id="UP000250928">
    <property type="component" value="Unassembled WGS sequence"/>
</dbReference>
<feature type="domain" description="Thioredoxin" evidence="6">
    <location>
        <begin position="1"/>
        <end position="113"/>
    </location>
</feature>
<dbReference type="Gene3D" id="3.40.30.10">
    <property type="entry name" value="Glutaredoxin"/>
    <property type="match status" value="1"/>
</dbReference>
<sequence length="287" mass="31354">MSESRYIVDVTEETFDTYVLQNSHTVPVLVDFWADWCQPCKMLMPVLAKLAAEYDGKFILAKVDTEQQQGLAMRYGIRSIPSVKLFIGGEAVDEFNGALPEAEIRAFLGAHIASAGDGLLAEANALIGRGEIEPALTLLERARAEEPGNQQIQIAYIGLKAALGEIDEAERLLAALPAEQQQSPEASGLRARFAFDRLLAQAPAEAQLNQALANGSATSEQLHQLAAYRISENDLGAALDLLLQLMSKDRDYGDDAGRKGMLAVFSMLGDSGELVTQYRRRMFNLLH</sequence>
<evidence type="ECO:0000313" key="8">
    <source>
        <dbReference type="Proteomes" id="UP000250928"/>
    </source>
</evidence>
<dbReference type="FunFam" id="3.40.30.10:FF:000001">
    <property type="entry name" value="Thioredoxin"/>
    <property type="match status" value="1"/>
</dbReference>
<dbReference type="Pfam" id="PF00085">
    <property type="entry name" value="Thioredoxin"/>
    <property type="match status" value="1"/>
</dbReference>
<reference evidence="7 8" key="1">
    <citation type="submission" date="2018-01" db="EMBL/GenBank/DDBJ databases">
        <title>Novel co-symbiosis in the lucinid bivalve Phacoides pectinatus.</title>
        <authorList>
            <person name="Lim S.J."/>
            <person name="Davis B.G."/>
            <person name="Gill D.E."/>
            <person name="Engel A.S."/>
            <person name="Anderson L.C."/>
            <person name="Campbell B.J."/>
        </authorList>
    </citation>
    <scope>NUCLEOTIDE SEQUENCE [LARGE SCALE GENOMIC DNA]</scope>
    <source>
        <strain evidence="7">N3_P5</strain>
    </source>
</reference>
<evidence type="ECO:0000256" key="2">
    <source>
        <dbReference type="ARBA" id="ARBA00022448"/>
    </source>
</evidence>
<evidence type="ECO:0000259" key="6">
    <source>
        <dbReference type="PROSITE" id="PS51352"/>
    </source>
</evidence>
<keyword evidence="3" id="KW-0249">Electron transport</keyword>
<dbReference type="CDD" id="cd02947">
    <property type="entry name" value="TRX_family"/>
    <property type="match status" value="1"/>
</dbReference>
<evidence type="ECO:0000256" key="3">
    <source>
        <dbReference type="ARBA" id="ARBA00022982"/>
    </source>
</evidence>
<dbReference type="PRINTS" id="PR00421">
    <property type="entry name" value="THIOREDOXIN"/>
</dbReference>
<organism evidence="7 8">
    <name type="scientific">Candidatus Sedimenticola endophacoides</name>
    <dbReference type="NCBI Taxonomy" id="2548426"/>
    <lineage>
        <taxon>Bacteria</taxon>
        <taxon>Pseudomonadati</taxon>
        <taxon>Pseudomonadota</taxon>
        <taxon>Gammaproteobacteria</taxon>
        <taxon>Chromatiales</taxon>
        <taxon>Sedimenticolaceae</taxon>
        <taxon>Sedimenticola</taxon>
    </lineage>
</organism>
<proteinExistence type="inferred from homology"/>
<comment type="caution">
    <text evidence="7">The sequence shown here is derived from an EMBL/GenBank/DDBJ whole genome shotgun (WGS) entry which is preliminary data.</text>
</comment>
<dbReference type="GO" id="GO:0006950">
    <property type="term" value="P:response to stress"/>
    <property type="evidence" value="ECO:0007669"/>
    <property type="project" value="UniProtKB-ARBA"/>
</dbReference>
<protein>
    <submittedName>
        <fullName evidence="7">Co-chaperone YbbN</fullName>
    </submittedName>
</protein>
<name>A0A6N4DXF6_9GAMM</name>
<keyword evidence="4" id="KW-1015">Disulfide bond</keyword>
<dbReference type="EMBL" id="PQCO01000189">
    <property type="protein sequence ID" value="PUE02007.1"/>
    <property type="molecule type" value="Genomic_DNA"/>
</dbReference>
<evidence type="ECO:0000313" key="7">
    <source>
        <dbReference type="EMBL" id="PUE02007.1"/>
    </source>
</evidence>
<keyword evidence="2" id="KW-0813">Transport</keyword>
<dbReference type="SUPFAM" id="SSF52833">
    <property type="entry name" value="Thioredoxin-like"/>
    <property type="match status" value="1"/>
</dbReference>
<dbReference type="Pfam" id="PF14559">
    <property type="entry name" value="TPR_19"/>
    <property type="match status" value="1"/>
</dbReference>
<dbReference type="InterPro" id="IPR013766">
    <property type="entry name" value="Thioredoxin_domain"/>
</dbReference>
<dbReference type="AlphaFoldDB" id="A0A6N4DXF6"/>
<gene>
    <name evidence="7" type="ORF">C3L24_06905</name>
</gene>
<dbReference type="PROSITE" id="PS51352">
    <property type="entry name" value="THIOREDOXIN_2"/>
    <property type="match status" value="1"/>
</dbReference>
<evidence type="ECO:0000256" key="1">
    <source>
        <dbReference type="ARBA" id="ARBA00008987"/>
    </source>
</evidence>
<dbReference type="Pfam" id="PF14561">
    <property type="entry name" value="TPR_20"/>
    <property type="match status" value="1"/>
</dbReference>
<dbReference type="PANTHER" id="PTHR45663:SF11">
    <property type="entry name" value="GEO12009P1"/>
    <property type="match status" value="1"/>
</dbReference>
<dbReference type="SUPFAM" id="SSF48452">
    <property type="entry name" value="TPR-like"/>
    <property type="match status" value="1"/>
</dbReference>
<dbReference type="Gene3D" id="1.25.40.10">
    <property type="entry name" value="Tetratricopeptide repeat domain"/>
    <property type="match status" value="2"/>
</dbReference>
<keyword evidence="5" id="KW-0676">Redox-active center</keyword>
<dbReference type="InterPro" id="IPR036249">
    <property type="entry name" value="Thioredoxin-like_sf"/>
</dbReference>
<evidence type="ECO:0000256" key="5">
    <source>
        <dbReference type="ARBA" id="ARBA00023284"/>
    </source>
</evidence>
<accession>A0A6N4DXF6</accession>
<dbReference type="GO" id="GO:0005737">
    <property type="term" value="C:cytoplasm"/>
    <property type="evidence" value="ECO:0007669"/>
    <property type="project" value="TreeGrafter"/>
</dbReference>
<dbReference type="InterPro" id="IPR011990">
    <property type="entry name" value="TPR-like_helical_dom_sf"/>
</dbReference>
<comment type="similarity">
    <text evidence="1">Belongs to the thioredoxin family.</text>
</comment>
<evidence type="ECO:0000256" key="4">
    <source>
        <dbReference type="ARBA" id="ARBA00023157"/>
    </source>
</evidence>